<dbReference type="Pfam" id="PF12833">
    <property type="entry name" value="HTH_18"/>
    <property type="match status" value="1"/>
</dbReference>
<evidence type="ECO:0000313" key="4">
    <source>
        <dbReference type="EMBL" id="MFC7286833.1"/>
    </source>
</evidence>
<name>A0ABW2I758_9BURK</name>
<dbReference type="PANTHER" id="PTHR43130:SF3">
    <property type="entry name" value="HTH-TYPE TRANSCRIPTIONAL REGULATOR RV1931C"/>
    <property type="match status" value="1"/>
</dbReference>
<dbReference type="InterPro" id="IPR009057">
    <property type="entry name" value="Homeodomain-like_sf"/>
</dbReference>
<dbReference type="SUPFAM" id="SSF46689">
    <property type="entry name" value="Homeodomain-like"/>
    <property type="match status" value="2"/>
</dbReference>
<protein>
    <submittedName>
        <fullName evidence="4">GlxA family transcriptional regulator</fullName>
    </submittedName>
</protein>
<dbReference type="InterPro" id="IPR002818">
    <property type="entry name" value="DJ-1/PfpI"/>
</dbReference>
<proteinExistence type="predicted"/>
<dbReference type="PANTHER" id="PTHR43130">
    <property type="entry name" value="ARAC-FAMILY TRANSCRIPTIONAL REGULATOR"/>
    <property type="match status" value="1"/>
</dbReference>
<dbReference type="EMBL" id="JBHTBU010000001">
    <property type="protein sequence ID" value="MFC7286833.1"/>
    <property type="molecule type" value="Genomic_DNA"/>
</dbReference>
<dbReference type="PROSITE" id="PS01124">
    <property type="entry name" value="HTH_ARAC_FAMILY_2"/>
    <property type="match status" value="1"/>
</dbReference>
<evidence type="ECO:0000256" key="2">
    <source>
        <dbReference type="ARBA" id="ARBA00023163"/>
    </source>
</evidence>
<gene>
    <name evidence="4" type="ORF">ACFQPC_02175</name>
</gene>
<keyword evidence="1" id="KW-0805">Transcription regulation</keyword>
<dbReference type="SMART" id="SM00342">
    <property type="entry name" value="HTH_ARAC"/>
    <property type="match status" value="1"/>
</dbReference>
<dbReference type="Gene3D" id="1.10.10.60">
    <property type="entry name" value="Homeodomain-like"/>
    <property type="match status" value="1"/>
</dbReference>
<dbReference type="InterPro" id="IPR052158">
    <property type="entry name" value="INH-QAR"/>
</dbReference>
<feature type="domain" description="HTH araC/xylS-type" evidence="3">
    <location>
        <begin position="218"/>
        <end position="316"/>
    </location>
</feature>
<sequence>MTIQVAVLAFPGVQLLDIAGPADVFMEAARQLNDARAYRVQIIGTESGPFKSSSGLYVTPDATLQSFRGSIDTLLVAGSPDTDVITENSTRDAWLKKRAKSVRRIGSVCTGALILGMAGLLEGKRITTHWSSAEKLAAMFPQTEVDPDCIYLRDGNLYTSAGVTAGMDLALAMVEEDHGRELALKVAREMVMFVKRPGGQSQFSSHLAAQHTEGSTIGQIQAYVLANLRADLSVPQLAERARMSERSFARTFKAESGSTPASFVEAARLDQARRLIEEQSQPLKRIAQLCGFSNLDAMRKAFMRRISIGPAEYRRRFASKE</sequence>
<comment type="caution">
    <text evidence="4">The sequence shown here is derived from an EMBL/GenBank/DDBJ whole genome shotgun (WGS) entry which is preliminary data.</text>
</comment>
<accession>A0ABW2I758</accession>
<dbReference type="Pfam" id="PF01965">
    <property type="entry name" value="DJ-1_PfpI"/>
    <property type="match status" value="1"/>
</dbReference>
<dbReference type="InterPro" id="IPR029062">
    <property type="entry name" value="Class_I_gatase-like"/>
</dbReference>
<dbReference type="CDD" id="cd03137">
    <property type="entry name" value="GATase1_AraC_1"/>
    <property type="match status" value="1"/>
</dbReference>
<dbReference type="Proteomes" id="UP001596542">
    <property type="component" value="Unassembled WGS sequence"/>
</dbReference>
<dbReference type="Gene3D" id="3.40.50.880">
    <property type="match status" value="1"/>
</dbReference>
<organism evidence="4 5">
    <name type="scientific">Herminiimonas glaciei</name>
    <dbReference type="NCBI Taxonomy" id="523788"/>
    <lineage>
        <taxon>Bacteria</taxon>
        <taxon>Pseudomonadati</taxon>
        <taxon>Pseudomonadota</taxon>
        <taxon>Betaproteobacteria</taxon>
        <taxon>Burkholderiales</taxon>
        <taxon>Oxalobacteraceae</taxon>
        <taxon>Herminiimonas</taxon>
    </lineage>
</organism>
<evidence type="ECO:0000259" key="3">
    <source>
        <dbReference type="PROSITE" id="PS01124"/>
    </source>
</evidence>
<reference evidence="5" key="1">
    <citation type="journal article" date="2019" name="Int. J. Syst. Evol. Microbiol.">
        <title>The Global Catalogue of Microorganisms (GCM) 10K type strain sequencing project: providing services to taxonomists for standard genome sequencing and annotation.</title>
        <authorList>
            <consortium name="The Broad Institute Genomics Platform"/>
            <consortium name="The Broad Institute Genome Sequencing Center for Infectious Disease"/>
            <person name="Wu L."/>
            <person name="Ma J."/>
        </authorList>
    </citation>
    <scope>NUCLEOTIDE SEQUENCE [LARGE SCALE GENOMIC DNA]</scope>
    <source>
        <strain evidence="5">KACC 12508</strain>
    </source>
</reference>
<keyword evidence="5" id="KW-1185">Reference proteome</keyword>
<keyword evidence="2" id="KW-0804">Transcription</keyword>
<evidence type="ECO:0000313" key="5">
    <source>
        <dbReference type="Proteomes" id="UP001596542"/>
    </source>
</evidence>
<dbReference type="SUPFAM" id="SSF52317">
    <property type="entry name" value="Class I glutamine amidotransferase-like"/>
    <property type="match status" value="1"/>
</dbReference>
<dbReference type="InterPro" id="IPR018060">
    <property type="entry name" value="HTH_AraC"/>
</dbReference>
<evidence type="ECO:0000256" key="1">
    <source>
        <dbReference type="ARBA" id="ARBA00023015"/>
    </source>
</evidence>